<reference evidence="2 3" key="1">
    <citation type="submission" date="2018-08" db="EMBL/GenBank/DDBJ databases">
        <title>Genome Sequence of Clavibacter michiganensis Subspecies type strains, and the Atypical Peach-Colored Strains Isolated from Tomato.</title>
        <authorList>
            <person name="Osdaghi E."/>
            <person name="Portier P."/>
            <person name="Briand M."/>
            <person name="Jacques M.-A."/>
        </authorList>
    </citation>
    <scope>NUCLEOTIDE SEQUENCE [LARGE SCALE GENOMIC DNA]</scope>
    <source>
        <strain evidence="2 3">CFBP 8216</strain>
    </source>
</reference>
<dbReference type="RefSeq" id="WP_147361820.1">
    <property type="nucleotide sequence ID" value="NZ_QWEE01000534.1"/>
</dbReference>
<evidence type="ECO:0000313" key="3">
    <source>
        <dbReference type="Proteomes" id="UP000265355"/>
    </source>
</evidence>
<dbReference type="PANTHER" id="PTHR11559">
    <property type="entry name" value="CARBOXYLESTERASE"/>
    <property type="match status" value="1"/>
</dbReference>
<dbReference type="Gene3D" id="3.40.50.1820">
    <property type="entry name" value="alpha/beta hydrolase"/>
    <property type="match status" value="1"/>
</dbReference>
<evidence type="ECO:0000259" key="1">
    <source>
        <dbReference type="Pfam" id="PF00135"/>
    </source>
</evidence>
<sequence>MSAFSPPCGPVVGWADGDVVRATGIPYATAVRFAPPVAHPDWTAPRDAKAWSPACPQPPMEELDAVLGSFAGLAVDEDCLRVSVTMPRDVRADDALPVMVWIHGGSYVSGAGDVPIMDPAPLVAEQRVVVVTVTYRLGLLGYLGDGRERPANLGLLDQLAALRWVARNIRAFGGDPDRVTAFGQSAGGDAVAHLMAVPEAAGLFRRAIVQSAPLGISRGRRRMAAAMVRASRGLTA</sequence>
<dbReference type="Pfam" id="PF00135">
    <property type="entry name" value="COesterase"/>
    <property type="match status" value="1"/>
</dbReference>
<dbReference type="InterPro" id="IPR050309">
    <property type="entry name" value="Type-B_Carboxylest/Lipase"/>
</dbReference>
<dbReference type="InterPro" id="IPR029058">
    <property type="entry name" value="AB_hydrolase_fold"/>
</dbReference>
<gene>
    <name evidence="2" type="ORF">DZF98_15950</name>
</gene>
<dbReference type="EMBL" id="QWEE01000534">
    <property type="protein sequence ID" value="RII87312.1"/>
    <property type="molecule type" value="Genomic_DNA"/>
</dbReference>
<name>A0ABX9N296_9MICO</name>
<comment type="caution">
    <text evidence="2">The sequence shown here is derived from an EMBL/GenBank/DDBJ whole genome shotgun (WGS) entry which is preliminary data.</text>
</comment>
<proteinExistence type="predicted"/>
<dbReference type="InterPro" id="IPR002018">
    <property type="entry name" value="CarbesteraseB"/>
</dbReference>
<feature type="domain" description="Carboxylesterase type B" evidence="1">
    <location>
        <begin position="23"/>
        <end position="212"/>
    </location>
</feature>
<protein>
    <submittedName>
        <fullName evidence="2">Carboxylesterase/lipase family protein</fullName>
    </submittedName>
</protein>
<organism evidence="2 3">
    <name type="scientific">Clavibacter californiensis</name>
    <dbReference type="NCBI Taxonomy" id="1401995"/>
    <lineage>
        <taxon>Bacteria</taxon>
        <taxon>Bacillati</taxon>
        <taxon>Actinomycetota</taxon>
        <taxon>Actinomycetes</taxon>
        <taxon>Micrococcales</taxon>
        <taxon>Microbacteriaceae</taxon>
        <taxon>Clavibacter</taxon>
    </lineage>
</organism>
<dbReference type="SUPFAM" id="SSF53474">
    <property type="entry name" value="alpha/beta-Hydrolases"/>
    <property type="match status" value="1"/>
</dbReference>
<accession>A0ABX9N296</accession>
<feature type="non-terminal residue" evidence="2">
    <location>
        <position position="236"/>
    </location>
</feature>
<evidence type="ECO:0000313" key="2">
    <source>
        <dbReference type="EMBL" id="RII87312.1"/>
    </source>
</evidence>
<dbReference type="Proteomes" id="UP000265355">
    <property type="component" value="Unassembled WGS sequence"/>
</dbReference>
<keyword evidence="3" id="KW-1185">Reference proteome</keyword>